<reference evidence="2" key="1">
    <citation type="submission" date="2018-02" db="EMBL/GenBank/DDBJ databases">
        <title>Genome sequencing of Solimonas sp. HR-BB.</title>
        <authorList>
            <person name="Lee Y."/>
            <person name="Jeon C.O."/>
        </authorList>
    </citation>
    <scope>NUCLEOTIDE SEQUENCE [LARGE SCALE GENOMIC DNA]</scope>
    <source>
        <strain evidence="2">HR-U</strain>
    </source>
</reference>
<dbReference type="AlphaFoldDB" id="A0A2S7IPR7"/>
<comment type="caution">
    <text evidence="1">The sequence shown here is derived from an EMBL/GenBank/DDBJ whole genome shotgun (WGS) entry which is preliminary data.</text>
</comment>
<sequence>MNLFSAMKKPSLRQSLIVLGGWCSVLFLSCSKPSSVKPEEVIPATFALQDVRYFKAASNGFDTVAVKLKGITVSNPGDQLITQPFTDTFDELVKTSAFEVTNPNALPKEVNLSEFSVRVPERWYANDSYGLFTEAFPLRTQEQQKPYGSYQKETLNLSIPPKSTIVVDRQIQAYHLTCSFSAVVVNEATGQRYPVSGTWKGISHYNNASVKLTQHPLSK</sequence>
<dbReference type="Gene3D" id="2.170.15.10">
    <property type="entry name" value="Proaerolysin, chain A, domain 3"/>
    <property type="match status" value="1"/>
</dbReference>
<dbReference type="OrthoDB" id="703896at2"/>
<proteinExistence type="predicted"/>
<protein>
    <submittedName>
        <fullName evidence="1">Uncharacterized protein</fullName>
    </submittedName>
</protein>
<evidence type="ECO:0000313" key="1">
    <source>
        <dbReference type="EMBL" id="PQA59659.1"/>
    </source>
</evidence>
<name>A0A2S7IPR7_9BACT</name>
<dbReference type="Proteomes" id="UP000239590">
    <property type="component" value="Unassembled WGS sequence"/>
</dbReference>
<dbReference type="EMBL" id="PTRA01000001">
    <property type="protein sequence ID" value="PQA59659.1"/>
    <property type="molecule type" value="Genomic_DNA"/>
</dbReference>
<accession>A0A2S7IPR7</accession>
<organism evidence="1 2">
    <name type="scientific">Siphonobacter curvatus</name>
    <dbReference type="NCBI Taxonomy" id="2094562"/>
    <lineage>
        <taxon>Bacteria</taxon>
        <taxon>Pseudomonadati</taxon>
        <taxon>Bacteroidota</taxon>
        <taxon>Cytophagia</taxon>
        <taxon>Cytophagales</taxon>
        <taxon>Cytophagaceae</taxon>
        <taxon>Siphonobacter</taxon>
    </lineage>
</organism>
<keyword evidence="2" id="KW-1185">Reference proteome</keyword>
<evidence type="ECO:0000313" key="2">
    <source>
        <dbReference type="Proteomes" id="UP000239590"/>
    </source>
</evidence>
<dbReference type="RefSeq" id="WP_104711317.1">
    <property type="nucleotide sequence ID" value="NZ_PTRA01000001.1"/>
</dbReference>
<gene>
    <name evidence="1" type="ORF">C5O19_08505</name>
</gene>